<dbReference type="AlphaFoldDB" id="A0A0G1LWF3"/>
<name>A0A0G1LWF3_9BACT</name>
<sequence>MPIIEYGHDDDGEKTMTWVENGGQRERISCKQVEEIFSKRPWVDGTIIQTIANSDEDVAGIDMYVPVGDEMLAMLGIWSVEGLGIPIQIKSSLKEAKSFLNKKKMTKEGRPIFRNGRYTITLNGTDSKMLILTDIVGQMIVLARQSGMVKSEEEFLDILENIFEDSEAAETWREQREVVLDSAWYGRLFDGS</sequence>
<comment type="caution">
    <text evidence="1">The sequence shown here is derived from an EMBL/GenBank/DDBJ whole genome shotgun (WGS) entry which is preliminary data.</text>
</comment>
<dbReference type="EMBL" id="LCKM01000003">
    <property type="protein sequence ID" value="KKU00189.1"/>
    <property type="molecule type" value="Genomic_DNA"/>
</dbReference>
<protein>
    <submittedName>
        <fullName evidence="1">Uncharacterized protein</fullName>
    </submittedName>
</protein>
<reference evidence="1 2" key="1">
    <citation type="journal article" date="2015" name="Nature">
        <title>rRNA introns, odd ribosomes, and small enigmatic genomes across a large radiation of phyla.</title>
        <authorList>
            <person name="Brown C.T."/>
            <person name="Hug L.A."/>
            <person name="Thomas B.C."/>
            <person name="Sharon I."/>
            <person name="Castelle C.J."/>
            <person name="Singh A."/>
            <person name="Wilkins M.J."/>
            <person name="Williams K.H."/>
            <person name="Banfield J.F."/>
        </authorList>
    </citation>
    <scope>NUCLEOTIDE SEQUENCE [LARGE SCALE GENOMIC DNA]</scope>
</reference>
<proteinExistence type="predicted"/>
<dbReference type="Proteomes" id="UP000034214">
    <property type="component" value="Unassembled WGS sequence"/>
</dbReference>
<evidence type="ECO:0000313" key="2">
    <source>
        <dbReference type="Proteomes" id="UP000034214"/>
    </source>
</evidence>
<evidence type="ECO:0000313" key="1">
    <source>
        <dbReference type="EMBL" id="KKU00189.1"/>
    </source>
</evidence>
<accession>A0A0G1LWF3</accession>
<gene>
    <name evidence="1" type="ORF">UW99_C0003G0010</name>
</gene>
<organism evidence="1 2">
    <name type="scientific">Candidatus Collierbacteria bacterium GW2011_GWC2_45_15</name>
    <dbReference type="NCBI Taxonomy" id="1618394"/>
    <lineage>
        <taxon>Bacteria</taxon>
        <taxon>Candidatus Collieribacteriota</taxon>
    </lineage>
</organism>